<evidence type="ECO:0000256" key="3">
    <source>
        <dbReference type="ARBA" id="ARBA00022574"/>
    </source>
</evidence>
<protein>
    <recommendedName>
        <fullName evidence="11">CAF1B/HIR1 beta-propeller domain-containing protein</fullName>
    </recommendedName>
</protein>
<feature type="compositionally biased region" description="Low complexity" evidence="10">
    <location>
        <begin position="833"/>
        <end position="845"/>
    </location>
</feature>
<dbReference type="Gene3D" id="2.130.10.10">
    <property type="entry name" value="YVTN repeat-like/Quinoprotein amine dehydrogenase"/>
    <property type="match status" value="2"/>
</dbReference>
<dbReference type="SMART" id="SM00320">
    <property type="entry name" value="WD40"/>
    <property type="match status" value="6"/>
</dbReference>
<dbReference type="GO" id="GO:0005634">
    <property type="term" value="C:nucleus"/>
    <property type="evidence" value="ECO:0007669"/>
    <property type="project" value="UniProtKB-SubCell"/>
</dbReference>
<evidence type="ECO:0000259" key="11">
    <source>
        <dbReference type="Pfam" id="PF24105"/>
    </source>
</evidence>
<dbReference type="GO" id="GO:0006335">
    <property type="term" value="P:DNA replication-dependent chromatin assembly"/>
    <property type="evidence" value="ECO:0007669"/>
    <property type="project" value="InterPro"/>
</dbReference>
<dbReference type="InterPro" id="IPR015943">
    <property type="entry name" value="WD40/YVTN_repeat-like_dom_sf"/>
</dbReference>
<dbReference type="GO" id="GO:0006334">
    <property type="term" value="P:nucleosome assembly"/>
    <property type="evidence" value="ECO:0007669"/>
    <property type="project" value="TreeGrafter"/>
</dbReference>
<feature type="repeat" description="WD" evidence="9">
    <location>
        <begin position="271"/>
        <end position="312"/>
    </location>
</feature>
<evidence type="ECO:0000256" key="10">
    <source>
        <dbReference type="SAM" id="MobiDB-lite"/>
    </source>
</evidence>
<dbReference type="OrthoDB" id="71227at2759"/>
<evidence type="ECO:0000256" key="2">
    <source>
        <dbReference type="ARBA" id="ARBA00007306"/>
    </source>
</evidence>
<name>A0A8K0NU09_9TREE</name>
<gene>
    <name evidence="12" type="ORF">FFLO_00181</name>
</gene>
<dbReference type="PANTHER" id="PTHR15271:SF4">
    <property type="entry name" value="CHROMATIN ASSEMBLY FACTOR 1 SUBUNIT B"/>
    <property type="match status" value="1"/>
</dbReference>
<feature type="compositionally biased region" description="Low complexity" evidence="10">
    <location>
        <begin position="36"/>
        <end position="59"/>
    </location>
</feature>
<reference evidence="12" key="1">
    <citation type="submission" date="2020-04" db="EMBL/GenBank/DDBJ databases">
        <title>Analysis of mating type loci in Filobasidium floriforme.</title>
        <authorList>
            <person name="Nowrousian M."/>
        </authorList>
    </citation>
    <scope>NUCLEOTIDE SEQUENCE</scope>
    <source>
        <strain evidence="12">CBS 6242</strain>
    </source>
</reference>
<sequence>MRSKTLEISWHGTSPIFAADYQPWSAAQLRKVLPFPSSSSGSGSSGLEPPSTSTSASTSIPGLPSTPSRKQKQQDVDGDVENLAPGTTSASTPVASSSSTSNNNAGDQATPTPGRGRTRVRAGSISVSGSARDVTPTPTQNPANVTASAGGFNASATRVYRLATAGADSCVRIWTVHPNVTHGPNINAATGLEIAPHPPRAVYAASLKRHTGAVNVVRWSPTGQYLASAGDDGTIIIWHQVESRADIATFGEDEEEEKAHEKEFWKEKRMIVATKQAIYDLAWSPDGKYIITGSTDNLAQVFSVVDGSCVHQIQDHSHFVQGVAWDPLNEYLATQSSDRSVQVHSVSHRNNTLTISPFVRDRAGRAGSHMNMEIRSSRPPSFSALRPSMGRRASTASEAGSVVTLASELPESSFPIQAASSSTPVPSTPLSNMNPPTNIPGSRRSSFSSAAANSPLLTATTGLRAGRSPSPAPLPAIRPSTSMPLTTQSMNQKLYRDELATNFFRRLTFAPDGSLLLTPAGQIEESIFPTPFIPDGGDRDKVPGPKSSDTSKPNDASKSTVYIYARSNLNRPPIAHLPGHQSTTVAVRFSPIFYELRNITGPPAEPKKIILDKKNPDPVQVSLNMPPPPPPSAAGATVKEKIGPVAGSSQPQQAGIFALPYRLMFAVAAQDSVLLYDTQQSGPIAIFKGLHYSAFTDVAWSPTGDSLLLTSSDGYCSIVVFDTAELGPLHATQQHHRQLQAIAQSHSTPALSGGTFSHPPSPAPSNSLPTPYTSSSRMERETSVSSTGFPSAPGSVSATPSPFITKAEPLKLPENRSASNGPREIYGLPTGNVPVSRPPSSVASSGIEEVSASEFKSKAEGKNGGAKDGLGGKRSAEDEVELVEGDSKQKKRRIDLTKGS</sequence>
<feature type="compositionally biased region" description="Low complexity" evidence="10">
    <location>
        <begin position="87"/>
        <end position="115"/>
    </location>
</feature>
<feature type="compositionally biased region" description="Polar residues" evidence="10">
    <location>
        <begin position="136"/>
        <end position="146"/>
    </location>
</feature>
<dbReference type="GO" id="GO:0006281">
    <property type="term" value="P:DNA repair"/>
    <property type="evidence" value="ECO:0007669"/>
    <property type="project" value="UniProtKB-KW"/>
</dbReference>
<dbReference type="PANTHER" id="PTHR15271">
    <property type="entry name" value="CHROMATIN ASSEMBLY FACTOR 1 SUBUNIT B"/>
    <property type="match status" value="1"/>
</dbReference>
<dbReference type="PROSITE" id="PS50082">
    <property type="entry name" value="WD_REPEATS_2"/>
    <property type="match status" value="3"/>
</dbReference>
<keyword evidence="8" id="KW-0539">Nucleus</keyword>
<comment type="caution">
    <text evidence="12">The sequence shown here is derived from an EMBL/GenBank/DDBJ whole genome shotgun (WGS) entry which is preliminary data.</text>
</comment>
<feature type="repeat" description="WD" evidence="9">
    <location>
        <begin position="313"/>
        <end position="354"/>
    </location>
</feature>
<feature type="compositionally biased region" description="Low complexity" evidence="10">
    <location>
        <begin position="420"/>
        <end position="431"/>
    </location>
</feature>
<comment type="similarity">
    <text evidence="2">Belongs to the WD repeat HIR1 family.</text>
</comment>
<feature type="region of interest" description="Disordered" evidence="10">
    <location>
        <begin position="34"/>
        <end position="146"/>
    </location>
</feature>
<feature type="region of interest" description="Disordered" evidence="10">
    <location>
        <begin position="529"/>
        <end position="558"/>
    </location>
</feature>
<feature type="compositionally biased region" description="Low complexity" evidence="10">
    <location>
        <begin position="442"/>
        <end position="454"/>
    </location>
</feature>
<dbReference type="InterPro" id="IPR036322">
    <property type="entry name" value="WD40_repeat_dom_sf"/>
</dbReference>
<keyword evidence="7" id="KW-0234">DNA repair</keyword>
<feature type="compositionally biased region" description="Polar residues" evidence="10">
    <location>
        <begin position="783"/>
        <end position="802"/>
    </location>
</feature>
<feature type="domain" description="CAF1B/HIR1 beta-propeller" evidence="11">
    <location>
        <begin position="486"/>
        <end position="726"/>
    </location>
</feature>
<keyword evidence="6" id="KW-0156">Chromatin regulator</keyword>
<feature type="compositionally biased region" description="Polar residues" evidence="10">
    <location>
        <begin position="547"/>
        <end position="558"/>
    </location>
</feature>
<evidence type="ECO:0000256" key="7">
    <source>
        <dbReference type="ARBA" id="ARBA00023204"/>
    </source>
</evidence>
<evidence type="ECO:0000256" key="4">
    <source>
        <dbReference type="ARBA" id="ARBA00022737"/>
    </source>
</evidence>
<dbReference type="AlphaFoldDB" id="A0A8K0NU09"/>
<dbReference type="Proteomes" id="UP000812966">
    <property type="component" value="Unassembled WGS sequence"/>
</dbReference>
<evidence type="ECO:0000256" key="9">
    <source>
        <dbReference type="PROSITE-ProRule" id="PRU00221"/>
    </source>
</evidence>
<keyword evidence="4" id="KW-0677">Repeat</keyword>
<feature type="compositionally biased region" description="Polar residues" evidence="10">
    <location>
        <begin position="764"/>
        <end position="776"/>
    </location>
</feature>
<evidence type="ECO:0000313" key="13">
    <source>
        <dbReference type="Proteomes" id="UP000812966"/>
    </source>
</evidence>
<feature type="region of interest" description="Disordered" evidence="10">
    <location>
        <begin position="748"/>
        <end position="900"/>
    </location>
</feature>
<evidence type="ECO:0000313" key="12">
    <source>
        <dbReference type="EMBL" id="KAG7579973.1"/>
    </source>
</evidence>
<dbReference type="GO" id="GO:0033186">
    <property type="term" value="C:CAF-1 complex"/>
    <property type="evidence" value="ECO:0007669"/>
    <property type="project" value="TreeGrafter"/>
</dbReference>
<proteinExistence type="inferred from homology"/>
<feature type="region of interest" description="Disordered" evidence="10">
    <location>
        <begin position="372"/>
        <end position="396"/>
    </location>
</feature>
<accession>A0A8K0NU09</accession>
<keyword evidence="5" id="KW-0227">DNA damage</keyword>
<evidence type="ECO:0000256" key="8">
    <source>
        <dbReference type="ARBA" id="ARBA00023242"/>
    </source>
</evidence>
<dbReference type="InterPro" id="IPR055410">
    <property type="entry name" value="Beta-prop_CAF1B_HIR1"/>
</dbReference>
<dbReference type="EMBL" id="JABELV010000002">
    <property type="protein sequence ID" value="KAG7579973.1"/>
    <property type="molecule type" value="Genomic_DNA"/>
</dbReference>
<evidence type="ECO:0000256" key="6">
    <source>
        <dbReference type="ARBA" id="ARBA00022853"/>
    </source>
</evidence>
<dbReference type="InterPro" id="IPR045145">
    <property type="entry name" value="PTHR15271"/>
</dbReference>
<dbReference type="InterPro" id="IPR001680">
    <property type="entry name" value="WD40_rpt"/>
</dbReference>
<dbReference type="PROSITE" id="PS50294">
    <property type="entry name" value="WD_REPEATS_REGION"/>
    <property type="match status" value="1"/>
</dbReference>
<dbReference type="SUPFAM" id="SSF50978">
    <property type="entry name" value="WD40 repeat-like"/>
    <property type="match status" value="1"/>
</dbReference>
<comment type="subcellular location">
    <subcellularLocation>
        <location evidence="1">Nucleus</location>
    </subcellularLocation>
</comment>
<keyword evidence="13" id="KW-1185">Reference proteome</keyword>
<feature type="domain" description="CAF1B/HIR1 beta-propeller" evidence="11">
    <location>
        <begin position="155"/>
        <end position="354"/>
    </location>
</feature>
<feature type="region of interest" description="Disordered" evidence="10">
    <location>
        <begin position="414"/>
        <end position="485"/>
    </location>
</feature>
<keyword evidence="3 9" id="KW-0853">WD repeat</keyword>
<feature type="repeat" description="WD" evidence="9">
    <location>
        <begin position="207"/>
        <end position="238"/>
    </location>
</feature>
<evidence type="ECO:0000256" key="5">
    <source>
        <dbReference type="ARBA" id="ARBA00022763"/>
    </source>
</evidence>
<evidence type="ECO:0000256" key="1">
    <source>
        <dbReference type="ARBA" id="ARBA00004123"/>
    </source>
</evidence>
<organism evidence="12 13">
    <name type="scientific">Filobasidium floriforme</name>
    <dbReference type="NCBI Taxonomy" id="5210"/>
    <lineage>
        <taxon>Eukaryota</taxon>
        <taxon>Fungi</taxon>
        <taxon>Dikarya</taxon>
        <taxon>Basidiomycota</taxon>
        <taxon>Agaricomycotina</taxon>
        <taxon>Tremellomycetes</taxon>
        <taxon>Filobasidiales</taxon>
        <taxon>Filobasidiaceae</taxon>
        <taxon>Filobasidium</taxon>
    </lineage>
</organism>
<dbReference type="Pfam" id="PF24105">
    <property type="entry name" value="Beta-prop_CAF1B_HIR1"/>
    <property type="match status" value="2"/>
</dbReference>